<evidence type="ECO:0000259" key="5">
    <source>
        <dbReference type="Pfam" id="PF16350"/>
    </source>
</evidence>
<dbReference type="SUPFAM" id="SSF101790">
    <property type="entry name" value="Aminomethyltransferase beta-barrel domain"/>
    <property type="match status" value="1"/>
</dbReference>
<dbReference type="Gene3D" id="3.30.9.10">
    <property type="entry name" value="D-Amino Acid Oxidase, subunit A, domain 2"/>
    <property type="match status" value="1"/>
</dbReference>
<dbReference type="InterPro" id="IPR029043">
    <property type="entry name" value="GcvT/YgfZ_C"/>
</dbReference>
<evidence type="ECO:0000259" key="3">
    <source>
        <dbReference type="Pfam" id="PF01571"/>
    </source>
</evidence>
<feature type="domain" description="Aminomethyltransferase C-terminal" evidence="4">
    <location>
        <begin position="793"/>
        <end position="877"/>
    </location>
</feature>
<dbReference type="Gene3D" id="3.50.50.60">
    <property type="entry name" value="FAD/NAD(P)-binding domain"/>
    <property type="match status" value="1"/>
</dbReference>
<dbReference type="InterPro" id="IPR028896">
    <property type="entry name" value="GcvT/YgfZ/DmdA"/>
</dbReference>
<dbReference type="Pfam" id="PF01571">
    <property type="entry name" value="GCV_T"/>
    <property type="match status" value="1"/>
</dbReference>
<feature type="domain" description="GCVT N-terminal" evidence="3">
    <location>
        <begin position="455"/>
        <end position="773"/>
    </location>
</feature>
<dbReference type="GO" id="GO:0005739">
    <property type="term" value="C:mitochondrion"/>
    <property type="evidence" value="ECO:0007669"/>
    <property type="project" value="TreeGrafter"/>
</dbReference>
<dbReference type="Pfam" id="PF08669">
    <property type="entry name" value="GCV_T_C"/>
    <property type="match status" value="1"/>
</dbReference>
<dbReference type="Pfam" id="PF01266">
    <property type="entry name" value="DAO"/>
    <property type="match status" value="1"/>
</dbReference>
<dbReference type="FunFam" id="2.40.30.110:FF:000008">
    <property type="entry name" value="Sarcosine dehydrogenase"/>
    <property type="match status" value="1"/>
</dbReference>
<dbReference type="InterPro" id="IPR036188">
    <property type="entry name" value="FAD/NAD-bd_sf"/>
</dbReference>
<comment type="similarity">
    <text evidence="1">Belongs to the GcvT family.</text>
</comment>
<dbReference type="Pfam" id="PF16350">
    <property type="entry name" value="FAO_M"/>
    <property type="match status" value="1"/>
</dbReference>
<dbReference type="InterPro" id="IPR027266">
    <property type="entry name" value="TrmE/GcvT-like"/>
</dbReference>
<dbReference type="PANTHER" id="PTHR43757:SF11">
    <property type="entry name" value="SARCOSINE DEHYDROGENASE"/>
    <property type="match status" value="1"/>
</dbReference>
<dbReference type="InterPro" id="IPR006076">
    <property type="entry name" value="FAD-dep_OxRdtase"/>
</dbReference>
<organism evidence="6 7">
    <name type="scientific">Hermetia illucens</name>
    <name type="common">Black soldier fly</name>
    <dbReference type="NCBI Taxonomy" id="343691"/>
    <lineage>
        <taxon>Eukaryota</taxon>
        <taxon>Metazoa</taxon>
        <taxon>Ecdysozoa</taxon>
        <taxon>Arthropoda</taxon>
        <taxon>Hexapoda</taxon>
        <taxon>Insecta</taxon>
        <taxon>Pterygota</taxon>
        <taxon>Neoptera</taxon>
        <taxon>Endopterygota</taxon>
        <taxon>Diptera</taxon>
        <taxon>Brachycera</taxon>
        <taxon>Stratiomyomorpha</taxon>
        <taxon>Stratiomyidae</taxon>
        <taxon>Hermetiinae</taxon>
        <taxon>Hermetia</taxon>
    </lineage>
</organism>
<dbReference type="AlphaFoldDB" id="A0A7R8UVG0"/>
<feature type="domain" description="FAD dependent oxidoreductase" evidence="2">
    <location>
        <begin position="37"/>
        <end position="392"/>
    </location>
</feature>
<protein>
    <recommendedName>
        <fullName evidence="8">Sarcosine dehydrogenase, mitochondrial</fullName>
    </recommendedName>
</protein>
<dbReference type="EMBL" id="LR899012">
    <property type="protein sequence ID" value="CAD7087870.1"/>
    <property type="molecule type" value="Genomic_DNA"/>
</dbReference>
<dbReference type="SUPFAM" id="SSF51905">
    <property type="entry name" value="FAD/NAD(P)-binding domain"/>
    <property type="match status" value="1"/>
</dbReference>
<accession>A0A7R8UVG0</accession>
<dbReference type="Gene3D" id="2.40.30.110">
    <property type="entry name" value="Aminomethyltransferase beta-barrel domains"/>
    <property type="match status" value="1"/>
</dbReference>
<gene>
    <name evidence="6" type="ORF">HERILL_LOCUS10546</name>
</gene>
<dbReference type="InterPro" id="IPR032503">
    <property type="entry name" value="FAO_M"/>
</dbReference>
<keyword evidence="7" id="KW-1185">Reference proteome</keyword>
<evidence type="ECO:0008006" key="8">
    <source>
        <dbReference type="Google" id="ProtNLM"/>
    </source>
</evidence>
<dbReference type="PANTHER" id="PTHR43757">
    <property type="entry name" value="AMINOMETHYLTRANSFERASE"/>
    <property type="match status" value="1"/>
</dbReference>
<evidence type="ECO:0000313" key="7">
    <source>
        <dbReference type="Proteomes" id="UP000594454"/>
    </source>
</evidence>
<sequence>MLRTANRISLRPRTPVSGNLLTCRRYKVDVKLPQSADVVIIGGGSAGCHILYHLSKRGVKAVLLERAKVTSGTTWHTSGLIWQLRPNDVEVELLASSRRTIMGLEAETGLDPGWIQNGGIFLAHSEVRMNEYKRLASLGSAYGIESHILTPPETKKYFPLLNENAFTGALYAPGDGVIDPAMLCAALTKAGTSNGGRVIENCPVTDILTDECPLVGKKVTGVSTPYGVVKTNCVVNATGVWGQRLAEKFGTKLPLVPMRHAYIITESAKGVRGLPNIRDHDHSIYFRIQGDAIQMGGYEHNPILLEKVPKNFQFSLYDLDWSVFDAHVKGAVDICPVFGNLGIKTTVCGPESFTPDHKPLMGPDPNAHGLFHHCGFNSAGMMLGGGCAEQTALWIIQGRPERHMFNYNLCRFSPKQTNNSKWVLERSHESYAKNYSTVFPNDQPLASRNLQTDPLHQELIEQGAIMDEKQGWERPSYFISGVKAQIPPYDWYGAYGYKKNENSEYLQAMEGDLDFGFSKHHDLIGKEALACRNNVVVFDMSYFNKMYLEGPEADQAANWLFTAKTNRQVGKISYTCMLNSHGGVEGDVTVHKISSGSGQIHDPKMGGTGYYIVSGGASAYYCFTNADAELKAKGFKATLKDVTSEMGIISIQGRKSRDILQTIVDIDLSDKSLPPYSATLANILTNGGSLKRSVRVMRVSFVGELGYELHIPNANCVDVYKALMEAGKADDIRNAGYRALYSLSSEKGYHLWGFDLRSDDTPVEANLTHTCRKEGEYNGKKVVDRQLRLGTNKKLVYLTLKEQVPVWGLESVYRNGELVGHLRRGDYAYSLNRPVGQAFLIRKDGKLIDDDFIKSGNYKVNVMGKLYDAECFVSSPFDPESKRILGIY</sequence>
<evidence type="ECO:0000259" key="2">
    <source>
        <dbReference type="Pfam" id="PF01266"/>
    </source>
</evidence>
<dbReference type="FunCoup" id="A0A7R8UVG0">
    <property type="interactions" value="137"/>
</dbReference>
<dbReference type="Gene3D" id="3.30.70.1400">
    <property type="entry name" value="Aminomethyltransferase beta-barrel domains"/>
    <property type="match status" value="1"/>
</dbReference>
<dbReference type="FunFam" id="3.50.50.60:FF:000769">
    <property type="entry name" value="Sarcosine dehydrogenase"/>
    <property type="match status" value="1"/>
</dbReference>
<dbReference type="InParanoid" id="A0A7R8UVG0"/>
<dbReference type="Proteomes" id="UP000594454">
    <property type="component" value="Chromosome 4"/>
</dbReference>
<dbReference type="OMA" id="MVFKYDQ"/>
<evidence type="ECO:0000259" key="4">
    <source>
        <dbReference type="Pfam" id="PF08669"/>
    </source>
</evidence>
<dbReference type="InterPro" id="IPR006222">
    <property type="entry name" value="GCVT_N"/>
</dbReference>
<dbReference type="InterPro" id="IPR013977">
    <property type="entry name" value="GcvT_C"/>
</dbReference>
<reference evidence="6 7" key="1">
    <citation type="submission" date="2020-11" db="EMBL/GenBank/DDBJ databases">
        <authorList>
            <person name="Wallbank WR R."/>
            <person name="Pardo Diaz C."/>
            <person name="Kozak K."/>
            <person name="Martin S."/>
            <person name="Jiggins C."/>
            <person name="Moest M."/>
            <person name="Warren A I."/>
            <person name="Generalovic N T."/>
            <person name="Byers J.R.P. K."/>
            <person name="Montejo-Kovacevich G."/>
            <person name="Yen C E."/>
        </authorList>
    </citation>
    <scope>NUCLEOTIDE SEQUENCE [LARGE SCALE GENOMIC DNA]</scope>
</reference>
<dbReference type="SUPFAM" id="SSF103025">
    <property type="entry name" value="Folate-binding domain"/>
    <property type="match status" value="1"/>
</dbReference>
<dbReference type="OrthoDB" id="498204at2759"/>
<name>A0A7R8UVG0_HERIL</name>
<proteinExistence type="inferred from homology"/>
<dbReference type="Gene3D" id="3.30.1360.120">
    <property type="entry name" value="Probable tRNA modification gtpase trme, domain 1"/>
    <property type="match status" value="1"/>
</dbReference>
<feature type="domain" description="FAD dependent oxidoreductase central" evidence="5">
    <location>
        <begin position="398"/>
        <end position="452"/>
    </location>
</feature>
<evidence type="ECO:0000256" key="1">
    <source>
        <dbReference type="ARBA" id="ARBA00008609"/>
    </source>
</evidence>
<dbReference type="SUPFAM" id="SSF54373">
    <property type="entry name" value="FAD-linked reductases, C-terminal domain"/>
    <property type="match status" value="1"/>
</dbReference>
<evidence type="ECO:0000313" key="6">
    <source>
        <dbReference type="EMBL" id="CAD7087870.1"/>
    </source>
</evidence>